<dbReference type="Pfam" id="PF00069">
    <property type="entry name" value="Pkinase"/>
    <property type="match status" value="1"/>
</dbReference>
<keyword evidence="4" id="KW-0808">Transferase</keyword>
<evidence type="ECO:0000256" key="4">
    <source>
        <dbReference type="ARBA" id="ARBA00022777"/>
    </source>
</evidence>
<reference evidence="9 10" key="1">
    <citation type="submission" date="2019-06" db="EMBL/GenBank/DDBJ databases">
        <authorList>
            <person name="Palmer J.M."/>
        </authorList>
    </citation>
    <scope>NUCLEOTIDE SEQUENCE [LARGE SCALE GENOMIC DNA]</scope>
    <source>
        <strain evidence="9 10">TWF102</strain>
    </source>
</reference>
<gene>
    <name evidence="9" type="ORF">TWF102_000230</name>
</gene>
<dbReference type="EMBL" id="WIQW01000001">
    <property type="protein sequence ID" value="KAF3113575.1"/>
    <property type="molecule type" value="Genomic_DNA"/>
</dbReference>
<evidence type="ECO:0000313" key="10">
    <source>
        <dbReference type="Proteomes" id="UP000475325"/>
    </source>
</evidence>
<sequence length="531" mass="60427">MENIPPISNRFPGITPETIVYILPVTGSVTAFVDEPNNAERAKDIPIYYEERGAGNLNRGLELCWNRPPESIERGFRFGSDPDCEVYLPDTHPDLGELAVSRVHCRIHFNPASGLLLLTDSSRDGTYISNGGGMIKELKAEAPTTVLESKWTIRIADVYRFSVIIPWDNSNYEHYIQKLKERLPTAQYAPQPTPFKNSNFEPASDQKYRKWKPLSQGNFGKVSLFVDRSSGDLVAGKKFLKYKEGLNEIKILKQLRHPAIIRIIDIFCSQWKQDILIMEYSPHGDISNFDLLGWSEADKLESFRQLLSGLKYLHRNRIMHRDIKLENILLISRSPPVLKYVDFGLSKLVTPQMTPLGTFTYLAPEYFNKEGISFPADVWALGITFLLFYFDKDGVLKFAPTMGNQKPIWPSQVRNYAKDIKYLPSQILLRGMTAHSQSTRWNTKQALEYAQDEVARLSARTPGNSVCGQKRQRCSDKYIDNKEVTTIKSTSLVKKTSQAKETQQLEKVIPVKTINPVEKKFLGTDVAPAKK</sequence>
<feature type="domain" description="FHA" evidence="7">
    <location>
        <begin position="76"/>
        <end position="130"/>
    </location>
</feature>
<accession>A0A7C8NL26</accession>
<evidence type="ECO:0000259" key="8">
    <source>
        <dbReference type="PROSITE" id="PS50011"/>
    </source>
</evidence>
<dbReference type="SUPFAM" id="SSF49879">
    <property type="entry name" value="SMAD/FHA domain"/>
    <property type="match status" value="1"/>
</dbReference>
<dbReference type="CDD" id="cd00060">
    <property type="entry name" value="FHA"/>
    <property type="match status" value="1"/>
</dbReference>
<dbReference type="InterPro" id="IPR008984">
    <property type="entry name" value="SMAD_FHA_dom_sf"/>
</dbReference>
<evidence type="ECO:0000256" key="6">
    <source>
        <dbReference type="ARBA" id="ARBA00048679"/>
    </source>
</evidence>
<feature type="domain" description="Protein kinase" evidence="8">
    <location>
        <begin position="208"/>
        <end position="454"/>
    </location>
</feature>
<protein>
    <recommendedName>
        <fullName evidence="2">non-specific serine/threonine protein kinase</fullName>
        <ecNumber evidence="2">2.7.11.1</ecNumber>
    </recommendedName>
</protein>
<evidence type="ECO:0000256" key="1">
    <source>
        <dbReference type="ARBA" id="ARBA00005575"/>
    </source>
</evidence>
<dbReference type="Proteomes" id="UP000475325">
    <property type="component" value="Unassembled WGS sequence"/>
</dbReference>
<dbReference type="PANTHER" id="PTHR44167">
    <property type="entry name" value="OVARIAN-SPECIFIC SERINE/THREONINE-PROTEIN KINASE LOK-RELATED"/>
    <property type="match status" value="1"/>
</dbReference>
<organism evidence="9 10">
    <name type="scientific">Orbilia oligospora</name>
    <name type="common">Nematode-trapping fungus</name>
    <name type="synonym">Arthrobotrys oligospora</name>
    <dbReference type="NCBI Taxonomy" id="2813651"/>
    <lineage>
        <taxon>Eukaryota</taxon>
        <taxon>Fungi</taxon>
        <taxon>Dikarya</taxon>
        <taxon>Ascomycota</taxon>
        <taxon>Pezizomycotina</taxon>
        <taxon>Orbiliomycetes</taxon>
        <taxon>Orbiliales</taxon>
        <taxon>Orbiliaceae</taxon>
        <taxon>Orbilia</taxon>
    </lineage>
</organism>
<dbReference type="PROSITE" id="PS00108">
    <property type="entry name" value="PROTEIN_KINASE_ST"/>
    <property type="match status" value="1"/>
</dbReference>
<dbReference type="SMART" id="SM00220">
    <property type="entry name" value="S_TKc"/>
    <property type="match status" value="1"/>
</dbReference>
<dbReference type="PROSITE" id="PS50011">
    <property type="entry name" value="PROTEIN_KINASE_DOM"/>
    <property type="match status" value="1"/>
</dbReference>
<evidence type="ECO:0000256" key="3">
    <source>
        <dbReference type="ARBA" id="ARBA00022527"/>
    </source>
</evidence>
<comment type="similarity">
    <text evidence="1">Belongs to the protein kinase superfamily. CAMK Ser/Thr protein kinase family. CHEK2 subfamily.</text>
</comment>
<dbReference type="GO" id="GO:0004674">
    <property type="term" value="F:protein serine/threonine kinase activity"/>
    <property type="evidence" value="ECO:0007669"/>
    <property type="project" value="UniProtKB-KW"/>
</dbReference>
<dbReference type="GO" id="GO:0005524">
    <property type="term" value="F:ATP binding"/>
    <property type="evidence" value="ECO:0007669"/>
    <property type="project" value="InterPro"/>
</dbReference>
<comment type="catalytic activity">
    <reaction evidence="6">
        <text>L-seryl-[protein] + ATP = O-phospho-L-seryl-[protein] + ADP + H(+)</text>
        <dbReference type="Rhea" id="RHEA:17989"/>
        <dbReference type="Rhea" id="RHEA-COMP:9863"/>
        <dbReference type="Rhea" id="RHEA-COMP:11604"/>
        <dbReference type="ChEBI" id="CHEBI:15378"/>
        <dbReference type="ChEBI" id="CHEBI:29999"/>
        <dbReference type="ChEBI" id="CHEBI:30616"/>
        <dbReference type="ChEBI" id="CHEBI:83421"/>
        <dbReference type="ChEBI" id="CHEBI:456216"/>
        <dbReference type="EC" id="2.7.11.1"/>
    </reaction>
</comment>
<dbReference type="PROSITE" id="PS50006">
    <property type="entry name" value="FHA_DOMAIN"/>
    <property type="match status" value="1"/>
</dbReference>
<dbReference type="InterPro" id="IPR011009">
    <property type="entry name" value="Kinase-like_dom_sf"/>
</dbReference>
<dbReference type="InterPro" id="IPR000253">
    <property type="entry name" value="FHA_dom"/>
</dbReference>
<dbReference type="Pfam" id="PF00498">
    <property type="entry name" value="FHA"/>
    <property type="match status" value="1"/>
</dbReference>
<comment type="caution">
    <text evidence="9">The sequence shown here is derived from an EMBL/GenBank/DDBJ whole genome shotgun (WGS) entry which is preliminary data.</text>
</comment>
<evidence type="ECO:0000259" key="7">
    <source>
        <dbReference type="PROSITE" id="PS50006"/>
    </source>
</evidence>
<dbReference type="Gene3D" id="1.10.510.10">
    <property type="entry name" value="Transferase(Phosphotransferase) domain 1"/>
    <property type="match status" value="1"/>
</dbReference>
<dbReference type="AlphaFoldDB" id="A0A7C8NL26"/>
<dbReference type="InterPro" id="IPR008271">
    <property type="entry name" value="Ser/Thr_kinase_AS"/>
</dbReference>
<dbReference type="EC" id="2.7.11.1" evidence="2"/>
<keyword evidence="4" id="KW-0418">Kinase</keyword>
<evidence type="ECO:0000256" key="5">
    <source>
        <dbReference type="ARBA" id="ARBA00047899"/>
    </source>
</evidence>
<proteinExistence type="inferred from homology"/>
<evidence type="ECO:0000256" key="2">
    <source>
        <dbReference type="ARBA" id="ARBA00012513"/>
    </source>
</evidence>
<name>A0A7C8NL26_ORBOL</name>
<dbReference type="SUPFAM" id="SSF56112">
    <property type="entry name" value="Protein kinase-like (PK-like)"/>
    <property type="match status" value="1"/>
</dbReference>
<keyword evidence="3" id="KW-0723">Serine/threonine-protein kinase</keyword>
<dbReference type="InterPro" id="IPR000719">
    <property type="entry name" value="Prot_kinase_dom"/>
</dbReference>
<evidence type="ECO:0000313" key="9">
    <source>
        <dbReference type="EMBL" id="KAF3113575.1"/>
    </source>
</evidence>
<dbReference type="PANTHER" id="PTHR44167:SF24">
    <property type="entry name" value="SERINE_THREONINE-PROTEIN KINASE CHK2"/>
    <property type="match status" value="1"/>
</dbReference>
<dbReference type="Gene3D" id="2.60.200.20">
    <property type="match status" value="1"/>
</dbReference>
<dbReference type="Gene3D" id="3.30.200.20">
    <property type="entry name" value="Phosphorylase Kinase, domain 1"/>
    <property type="match status" value="1"/>
</dbReference>
<comment type="catalytic activity">
    <reaction evidence="5">
        <text>L-threonyl-[protein] + ATP = O-phospho-L-threonyl-[protein] + ADP + H(+)</text>
        <dbReference type="Rhea" id="RHEA:46608"/>
        <dbReference type="Rhea" id="RHEA-COMP:11060"/>
        <dbReference type="Rhea" id="RHEA-COMP:11605"/>
        <dbReference type="ChEBI" id="CHEBI:15378"/>
        <dbReference type="ChEBI" id="CHEBI:30013"/>
        <dbReference type="ChEBI" id="CHEBI:30616"/>
        <dbReference type="ChEBI" id="CHEBI:61977"/>
        <dbReference type="ChEBI" id="CHEBI:456216"/>
        <dbReference type="EC" id="2.7.11.1"/>
    </reaction>
</comment>